<feature type="region of interest" description="Disordered" evidence="1">
    <location>
        <begin position="1"/>
        <end position="24"/>
    </location>
</feature>
<accession>A0A366ELV7</accession>
<name>A0A366ELV7_9BACI</name>
<sequence length="47" mass="5270">MEGKPFHYDGSHHFATGEAQENTPFELTDEMRKNIGGNPFEASGEEE</sequence>
<organism evidence="2 3">
    <name type="scientific">Rossellomorea aquimaris</name>
    <dbReference type="NCBI Taxonomy" id="189382"/>
    <lineage>
        <taxon>Bacteria</taxon>
        <taxon>Bacillati</taxon>
        <taxon>Bacillota</taxon>
        <taxon>Bacilli</taxon>
        <taxon>Bacillales</taxon>
        <taxon>Bacillaceae</taxon>
        <taxon>Rossellomorea</taxon>
    </lineage>
</organism>
<comment type="caution">
    <text evidence="2">The sequence shown here is derived from an EMBL/GenBank/DDBJ whole genome shotgun (WGS) entry which is preliminary data.</text>
</comment>
<dbReference type="RefSeq" id="WP_181778147.1">
    <property type="nucleotide sequence ID" value="NZ_JBITUV010000003.1"/>
</dbReference>
<evidence type="ECO:0000256" key="1">
    <source>
        <dbReference type="SAM" id="MobiDB-lite"/>
    </source>
</evidence>
<dbReference type="Proteomes" id="UP000252118">
    <property type="component" value="Unassembled WGS sequence"/>
</dbReference>
<evidence type="ECO:0000313" key="3">
    <source>
        <dbReference type="Proteomes" id="UP000252118"/>
    </source>
</evidence>
<reference evidence="2 3" key="1">
    <citation type="submission" date="2018-06" db="EMBL/GenBank/DDBJ databases">
        <title>Freshwater and sediment microbial communities from various areas in North America, analyzing microbe dynamics in response to fracking.</title>
        <authorList>
            <person name="Lamendella R."/>
        </authorList>
    </citation>
    <scope>NUCLEOTIDE SEQUENCE [LARGE SCALE GENOMIC DNA]</scope>
    <source>
        <strain evidence="2 3">97B</strain>
    </source>
</reference>
<evidence type="ECO:0000313" key="2">
    <source>
        <dbReference type="EMBL" id="RBP03361.1"/>
    </source>
</evidence>
<protein>
    <submittedName>
        <fullName evidence="2">Uncharacterized protein</fullName>
    </submittedName>
</protein>
<dbReference type="EMBL" id="QNRJ01000009">
    <property type="protein sequence ID" value="RBP03361.1"/>
    <property type="molecule type" value="Genomic_DNA"/>
</dbReference>
<gene>
    <name evidence="2" type="ORF">DET59_10953</name>
</gene>
<dbReference type="AlphaFoldDB" id="A0A366ELV7"/>
<feature type="compositionally biased region" description="Basic and acidic residues" evidence="1">
    <location>
        <begin position="1"/>
        <end position="12"/>
    </location>
</feature>
<proteinExistence type="predicted"/>